<dbReference type="InterPro" id="IPR024531">
    <property type="entry name" value="Erythronate-4-P_DHase_dimer"/>
</dbReference>
<feature type="binding site" evidence="5">
    <location>
        <position position="45"/>
    </location>
    <ligand>
        <name>substrate</name>
    </ligand>
</feature>
<dbReference type="GO" id="GO:0005829">
    <property type="term" value="C:cytosol"/>
    <property type="evidence" value="ECO:0007669"/>
    <property type="project" value="TreeGrafter"/>
</dbReference>
<evidence type="ECO:0000256" key="4">
    <source>
        <dbReference type="ARBA" id="ARBA00023096"/>
    </source>
</evidence>
<feature type="binding site" evidence="5">
    <location>
        <position position="245"/>
    </location>
    <ligand>
        <name>NAD(+)</name>
        <dbReference type="ChEBI" id="CHEBI:57540"/>
    </ligand>
</feature>
<evidence type="ECO:0000256" key="3">
    <source>
        <dbReference type="ARBA" id="ARBA00023027"/>
    </source>
</evidence>
<dbReference type="PANTHER" id="PTHR10996:SF178">
    <property type="entry name" value="2-HYDROXYACID DEHYDROGENASE YGL185C-RELATED"/>
    <property type="match status" value="1"/>
</dbReference>
<dbReference type="SUPFAM" id="SSF52283">
    <property type="entry name" value="Formate/glycerate dehydrogenase catalytic domain-like"/>
    <property type="match status" value="1"/>
</dbReference>
<dbReference type="InterPro" id="IPR006140">
    <property type="entry name" value="D-isomer_DH_NAD-bd"/>
</dbReference>
<dbReference type="EMBL" id="CP098827">
    <property type="protein sequence ID" value="XBO72287.1"/>
    <property type="molecule type" value="Genomic_DNA"/>
</dbReference>
<dbReference type="SUPFAM" id="SSF51735">
    <property type="entry name" value="NAD(P)-binding Rossmann-fold domains"/>
    <property type="match status" value="1"/>
</dbReference>
<proteinExistence type="inferred from homology"/>
<accession>A0AAU7KKS8</accession>
<comment type="pathway">
    <text evidence="5">Cofactor biosynthesis; pyridoxine 5'-phosphate biosynthesis; pyridoxine 5'-phosphate from D-erythrose 4-phosphate: step 2/5.</text>
</comment>
<name>A0AAU7KKS8_9GAMM</name>
<comment type="catalytic activity">
    <reaction evidence="5">
        <text>4-phospho-D-erythronate + NAD(+) = (R)-3-hydroxy-2-oxo-4-phosphooxybutanoate + NADH + H(+)</text>
        <dbReference type="Rhea" id="RHEA:18829"/>
        <dbReference type="ChEBI" id="CHEBI:15378"/>
        <dbReference type="ChEBI" id="CHEBI:57540"/>
        <dbReference type="ChEBI" id="CHEBI:57945"/>
        <dbReference type="ChEBI" id="CHEBI:58538"/>
        <dbReference type="ChEBI" id="CHEBI:58766"/>
        <dbReference type="EC" id="1.1.1.290"/>
    </reaction>
</comment>
<feature type="binding site" evidence="5">
    <location>
        <position position="151"/>
    </location>
    <ligand>
        <name>NAD(+)</name>
        <dbReference type="ChEBI" id="CHEBI:57540"/>
    </ligand>
</feature>
<gene>
    <name evidence="5 8" type="primary">pdxB</name>
    <name evidence="8" type="ORF">NFG58_06130</name>
</gene>
<sequence>MKILVDANVPAADACFAPLGQVSRRPGREIDADSLADVDALVIRSITRLDADLIEAAKAKGSPLSFVGSCTIGTDHVDQAALARHAITFASAPGCNAEPVVDYVLSALMLACERRGQSLLERRVGIVGVGNVGGRLAARLAAMGIEHRLCDPPRAEREAGSRAGRENGQDFVELDALIDSCDVLCLHTPLVREGRHATRHLLDARRIEALAPGTLLLNAGRGDCVDGQALSRRLARGYDLTALLDVWEEEPSIDQVLAHQVALATPHIAGHSLDGKLRGTHQIHQALVAHLGLGERVSLAELLPAPALSRLVLDGGLSPEEALALCMRAVYDPRRDHDRLLRAMAVDDPSKGFDQCRASYPLRREFSTLTLELVGQAQELAPLLSGAGFQVDCR</sequence>
<evidence type="ECO:0000259" key="6">
    <source>
        <dbReference type="Pfam" id="PF02826"/>
    </source>
</evidence>
<keyword evidence="3 5" id="KW-0520">NAD</keyword>
<feature type="active site" evidence="5">
    <location>
        <position position="221"/>
    </location>
</feature>
<dbReference type="GO" id="GO:0046983">
    <property type="term" value="F:protein dimerization activity"/>
    <property type="evidence" value="ECO:0007669"/>
    <property type="project" value="InterPro"/>
</dbReference>
<dbReference type="GO" id="GO:0051287">
    <property type="term" value="F:NAD binding"/>
    <property type="evidence" value="ECO:0007669"/>
    <property type="project" value="InterPro"/>
</dbReference>
<dbReference type="Pfam" id="PF02826">
    <property type="entry name" value="2-Hacid_dh_C"/>
    <property type="match status" value="1"/>
</dbReference>
<dbReference type="EC" id="1.1.1.290" evidence="5"/>
<dbReference type="GO" id="GO:0033711">
    <property type="term" value="F:4-phosphoerythronate dehydrogenase activity"/>
    <property type="evidence" value="ECO:0007669"/>
    <property type="project" value="UniProtKB-EC"/>
</dbReference>
<evidence type="ECO:0000313" key="8">
    <source>
        <dbReference type="EMBL" id="XBO72287.1"/>
    </source>
</evidence>
<comment type="subcellular location">
    <subcellularLocation>
        <location evidence="5">Cytoplasm</location>
    </subcellularLocation>
</comment>
<dbReference type="NCBIfam" id="NF001309">
    <property type="entry name" value="PRK00257.1"/>
    <property type="match status" value="1"/>
</dbReference>
<dbReference type="RefSeq" id="WP_348815643.1">
    <property type="nucleotide sequence ID" value="NZ_CP098827.1"/>
</dbReference>
<dbReference type="InterPro" id="IPR050223">
    <property type="entry name" value="D-isomer_2-hydroxyacid_DH"/>
</dbReference>
<keyword evidence="1 5" id="KW-0963">Cytoplasm</keyword>
<evidence type="ECO:0000256" key="5">
    <source>
        <dbReference type="HAMAP-Rule" id="MF_01825"/>
    </source>
</evidence>
<evidence type="ECO:0000256" key="2">
    <source>
        <dbReference type="ARBA" id="ARBA00023002"/>
    </source>
</evidence>
<dbReference type="AlphaFoldDB" id="A0AAU7KKS8"/>
<comment type="caution">
    <text evidence="5">Lacks conserved residue(s) required for the propagation of feature annotation.</text>
</comment>
<feature type="binding site" evidence="5">
    <location>
        <position position="188"/>
    </location>
    <ligand>
        <name>NAD(+)</name>
        <dbReference type="ChEBI" id="CHEBI:57540"/>
    </ligand>
</feature>
<feature type="domain" description="Erythronate-4-phosphate dehydrogenase dimerisation" evidence="7">
    <location>
        <begin position="302"/>
        <end position="376"/>
    </location>
</feature>
<feature type="active site" evidence="5">
    <location>
        <position position="250"/>
    </location>
</feature>
<dbReference type="GO" id="GO:0030267">
    <property type="term" value="F:glyoxylate reductase (NADPH) activity"/>
    <property type="evidence" value="ECO:0007669"/>
    <property type="project" value="TreeGrafter"/>
</dbReference>
<dbReference type="GO" id="GO:0016618">
    <property type="term" value="F:hydroxypyruvate reductase [NAD(P)H] activity"/>
    <property type="evidence" value="ECO:0007669"/>
    <property type="project" value="TreeGrafter"/>
</dbReference>
<organism evidence="8">
    <name type="scientific">Halomonas sp. RT37</name>
    <dbReference type="NCBI Taxonomy" id="2950872"/>
    <lineage>
        <taxon>Bacteria</taxon>
        <taxon>Pseudomonadati</taxon>
        <taxon>Pseudomonadota</taxon>
        <taxon>Gammaproteobacteria</taxon>
        <taxon>Oceanospirillales</taxon>
        <taxon>Halomonadaceae</taxon>
        <taxon>Halomonas</taxon>
    </lineage>
</organism>
<protein>
    <recommendedName>
        <fullName evidence="5">Erythronate-4-phosphate dehydrogenase</fullName>
        <ecNumber evidence="5">1.1.1.290</ecNumber>
    </recommendedName>
</protein>
<reference evidence="8" key="1">
    <citation type="submission" date="2022-06" db="EMBL/GenBank/DDBJ databases">
        <title>A novel DMS-producing enzyme.</title>
        <authorList>
            <person name="Zhang Y."/>
        </authorList>
    </citation>
    <scope>NUCLEOTIDE SEQUENCE</scope>
    <source>
        <strain evidence="8">RT37</strain>
    </source>
</reference>
<feature type="binding site" evidence="5">
    <location>
        <position position="71"/>
    </location>
    <ligand>
        <name>substrate</name>
    </ligand>
</feature>
<dbReference type="PANTHER" id="PTHR10996">
    <property type="entry name" value="2-HYDROXYACID DEHYDROGENASE-RELATED"/>
    <property type="match status" value="1"/>
</dbReference>
<feature type="binding site" evidence="5">
    <location>
        <position position="270"/>
    </location>
    <ligand>
        <name>NAD(+)</name>
        <dbReference type="ChEBI" id="CHEBI:57540"/>
    </ligand>
</feature>
<keyword evidence="4 5" id="KW-0664">Pyridoxine biosynthesis</keyword>
<dbReference type="HAMAP" id="MF_01825">
    <property type="entry name" value="PdxB"/>
    <property type="match status" value="1"/>
</dbReference>
<dbReference type="CDD" id="cd12158">
    <property type="entry name" value="ErythrP_dh"/>
    <property type="match status" value="1"/>
</dbReference>
<dbReference type="GO" id="GO:0008615">
    <property type="term" value="P:pyridoxine biosynthetic process"/>
    <property type="evidence" value="ECO:0007669"/>
    <property type="project" value="UniProtKB-UniRule"/>
</dbReference>
<feature type="active site" description="Proton donor" evidence="5">
    <location>
        <position position="267"/>
    </location>
</feature>
<dbReference type="InterPro" id="IPR038251">
    <property type="entry name" value="PdxB_dimer_sf"/>
</dbReference>
<dbReference type="Gene3D" id="3.40.50.720">
    <property type="entry name" value="NAD(P)-binding Rossmann-like Domain"/>
    <property type="match status" value="2"/>
</dbReference>
<comment type="similarity">
    <text evidence="5">Belongs to the D-isomer specific 2-hydroxyacid dehydrogenase family. PdxB subfamily.</text>
</comment>
<comment type="subunit">
    <text evidence="5">Homodimer.</text>
</comment>
<comment type="function">
    <text evidence="5">Catalyzes the oxidation of erythronate-4-phosphate to 3-hydroxy-2-oxo-4-phosphonooxybutanoate.</text>
</comment>
<evidence type="ECO:0000259" key="7">
    <source>
        <dbReference type="Pfam" id="PF11890"/>
    </source>
</evidence>
<dbReference type="InterPro" id="IPR036291">
    <property type="entry name" value="NAD(P)-bd_dom_sf"/>
</dbReference>
<feature type="domain" description="D-isomer specific 2-hydroxyacid dehydrogenase NAD-binding" evidence="6">
    <location>
        <begin position="114"/>
        <end position="269"/>
    </location>
</feature>
<dbReference type="InterPro" id="IPR020921">
    <property type="entry name" value="Erythronate-4-P_DHase"/>
</dbReference>
<keyword evidence="2 5" id="KW-0560">Oxidoreductase</keyword>
<dbReference type="Gene3D" id="3.30.1370.170">
    <property type="match status" value="1"/>
</dbReference>
<dbReference type="Pfam" id="PF11890">
    <property type="entry name" value="DUF3410"/>
    <property type="match status" value="1"/>
</dbReference>
<evidence type="ECO:0000256" key="1">
    <source>
        <dbReference type="ARBA" id="ARBA00022490"/>
    </source>
</evidence>